<protein>
    <submittedName>
        <fullName evidence="3">Thiol reductase thioredoxin</fullName>
    </submittedName>
</protein>
<evidence type="ECO:0000313" key="3">
    <source>
        <dbReference type="EMBL" id="PAE06193.1"/>
    </source>
</evidence>
<dbReference type="Proteomes" id="UP000216475">
    <property type="component" value="Unassembled WGS sequence"/>
</dbReference>
<keyword evidence="5" id="KW-1185">Reference proteome</keyword>
<dbReference type="InterPro" id="IPR050620">
    <property type="entry name" value="Thioredoxin_H-type-like"/>
</dbReference>
<feature type="domain" description="Thioredoxin" evidence="1">
    <location>
        <begin position="1"/>
        <end position="110"/>
    </location>
</feature>
<dbReference type="PROSITE" id="PS51352">
    <property type="entry name" value="THIOREDOXIN_2"/>
    <property type="match status" value="1"/>
</dbReference>
<reference evidence="4 5" key="1">
    <citation type="submission" date="2017-07" db="EMBL/GenBank/DDBJ databases">
        <title>Isolation and whole genome analysis of endospore-forming bacteria from heroin.</title>
        <authorList>
            <person name="Kalinowski J."/>
            <person name="Ahrens B."/>
            <person name="Al-Dilaimi A."/>
            <person name="Winkler A."/>
            <person name="Wibberg D."/>
            <person name="Schleenbecker U."/>
            <person name="Ruckert C."/>
            <person name="Wolfel R."/>
            <person name="Grass G."/>
        </authorList>
    </citation>
    <scope>NUCLEOTIDE SEQUENCE [LARGE SCALE GENOMIC DNA]</scope>
    <source>
        <strain evidence="3 4">7509</strain>
        <strain evidence="2 5">7517-1</strain>
    </source>
</reference>
<dbReference type="Proteomes" id="UP000216852">
    <property type="component" value="Unassembled WGS sequence"/>
</dbReference>
<dbReference type="PANTHER" id="PTHR10438">
    <property type="entry name" value="THIOREDOXIN"/>
    <property type="match status" value="1"/>
</dbReference>
<sequence>MGAFKLKNLESEAQLKEILQNGKTILMFSADWCPDCRIIEPELPEIEAKYSEFEFIHVDRDQFIEVCQQYDVFGIPSFVAFNKEEEIGRFVSKDRKSKEEIESFIESLPQ</sequence>
<evidence type="ECO:0000313" key="4">
    <source>
        <dbReference type="Proteomes" id="UP000216475"/>
    </source>
</evidence>
<evidence type="ECO:0000313" key="2">
    <source>
        <dbReference type="EMBL" id="PAD98396.1"/>
    </source>
</evidence>
<dbReference type="Gene3D" id="3.40.30.10">
    <property type="entry name" value="Glutaredoxin"/>
    <property type="match status" value="1"/>
</dbReference>
<dbReference type="EMBL" id="NPBH01000084">
    <property type="protein sequence ID" value="PAE06193.1"/>
    <property type="molecule type" value="Genomic_DNA"/>
</dbReference>
<dbReference type="RefSeq" id="WP_095220583.1">
    <property type="nucleotide sequence ID" value="NZ_JBIVTN010000001.1"/>
</dbReference>
<organism evidence="3 4">
    <name type="scientific">Terribacillus saccharophilus</name>
    <dbReference type="NCBI Taxonomy" id="361277"/>
    <lineage>
        <taxon>Bacteria</taxon>
        <taxon>Bacillati</taxon>
        <taxon>Bacillota</taxon>
        <taxon>Bacilli</taxon>
        <taxon>Bacillales</taxon>
        <taxon>Bacillaceae</taxon>
        <taxon>Terribacillus</taxon>
    </lineage>
</organism>
<dbReference type="InterPro" id="IPR036249">
    <property type="entry name" value="Thioredoxin-like_sf"/>
</dbReference>
<dbReference type="SUPFAM" id="SSF52833">
    <property type="entry name" value="Thioredoxin-like"/>
    <property type="match status" value="1"/>
</dbReference>
<dbReference type="InterPro" id="IPR013766">
    <property type="entry name" value="Thioredoxin_domain"/>
</dbReference>
<evidence type="ECO:0000259" key="1">
    <source>
        <dbReference type="PROSITE" id="PS51352"/>
    </source>
</evidence>
<dbReference type="EMBL" id="NPBJ01000040">
    <property type="protein sequence ID" value="PAD98396.1"/>
    <property type="molecule type" value="Genomic_DNA"/>
</dbReference>
<dbReference type="OrthoDB" id="7629852at2"/>
<gene>
    <name evidence="2" type="ORF">CHH48_17665</name>
    <name evidence="3" type="ORF">CHI12_17720</name>
</gene>
<dbReference type="AlphaFoldDB" id="A0A268H8J4"/>
<proteinExistence type="predicted"/>
<dbReference type="PANTHER" id="PTHR10438:SF468">
    <property type="entry name" value="THIOREDOXIN-1-RELATED"/>
    <property type="match status" value="1"/>
</dbReference>
<dbReference type="CDD" id="cd02947">
    <property type="entry name" value="TRX_family"/>
    <property type="match status" value="1"/>
</dbReference>
<name>A0A268H8J4_9BACI</name>
<evidence type="ECO:0000313" key="5">
    <source>
        <dbReference type="Proteomes" id="UP000216852"/>
    </source>
</evidence>
<dbReference type="Pfam" id="PF00085">
    <property type="entry name" value="Thioredoxin"/>
    <property type="match status" value="1"/>
</dbReference>
<comment type="caution">
    <text evidence="3">The sequence shown here is derived from an EMBL/GenBank/DDBJ whole genome shotgun (WGS) entry which is preliminary data.</text>
</comment>
<accession>A0A268H8J4</accession>